<evidence type="ECO:0000256" key="4">
    <source>
        <dbReference type="ARBA" id="ARBA00022540"/>
    </source>
</evidence>
<dbReference type="SUPFAM" id="SSF55957">
    <property type="entry name" value="Phosphoglucomutase, C-terminal domain"/>
    <property type="match status" value="1"/>
</dbReference>
<proteinExistence type="inferred from homology"/>
<dbReference type="Gene3D" id="2.160.10.10">
    <property type="entry name" value="Hexapeptide repeat proteins"/>
    <property type="match status" value="1"/>
</dbReference>
<dbReference type="CDD" id="cd04181">
    <property type="entry name" value="NTP_transferase"/>
    <property type="match status" value="1"/>
</dbReference>
<evidence type="ECO:0000256" key="5">
    <source>
        <dbReference type="ARBA" id="ARBA00022553"/>
    </source>
</evidence>
<comment type="similarity">
    <text evidence="2">Belongs to the phosphohexose mutase family.</text>
</comment>
<accession>A0ABZ1BRE8</accession>
<dbReference type="InterPro" id="IPR005844">
    <property type="entry name" value="A-D-PHexomutase_a/b/a-I"/>
</dbReference>
<reference evidence="13" key="1">
    <citation type="submission" date="2023-12" db="EMBL/GenBank/DDBJ databases">
        <title>Novel isolates from deep terrestrial aquifers shed light on the physiology and ecology of the class Limnochordia.</title>
        <authorList>
            <person name="Karnachuk O.V."/>
            <person name="Lukina A.P."/>
            <person name="Avakyan M.R."/>
            <person name="Kadnikov V."/>
            <person name="Begmatov S."/>
            <person name="Beletsky A.V."/>
            <person name="Mardanov A.V."/>
            <person name="Ravin N.V."/>
        </authorList>
    </citation>
    <scope>NUCLEOTIDE SEQUENCE [LARGE SCALE GENOMIC DNA]</scope>
    <source>
        <strain evidence="13">LN</strain>
    </source>
</reference>
<evidence type="ECO:0000313" key="12">
    <source>
        <dbReference type="EMBL" id="WRP15387.1"/>
    </source>
</evidence>
<dbReference type="Pfam" id="PF02879">
    <property type="entry name" value="PGM_PMM_II"/>
    <property type="match status" value="1"/>
</dbReference>
<evidence type="ECO:0000256" key="6">
    <source>
        <dbReference type="ARBA" id="ARBA00022917"/>
    </source>
</evidence>
<dbReference type="InterPro" id="IPR029044">
    <property type="entry name" value="Nucleotide-diphossugar_trans"/>
</dbReference>
<dbReference type="PANTHER" id="PTHR22572">
    <property type="entry name" value="SUGAR-1-PHOSPHATE GUANYL TRANSFERASE"/>
    <property type="match status" value="1"/>
</dbReference>
<sequence>MAGGEGTRLRPLTVQRPKPMVPVVNQPILHHILLLLRRHQVLDVRATLYYLGDDIRSHFGDGTERGVRLSYSVEETPMGTAGSVKRCEEFVGQEPFIVISGDALTDIDLSAAVAFHRQRGALATIVLTRVQNPLEYGIVVTDDEGRIRRFLEKPSWGEVFSDTINSGIYVLEPEVLKSVEASRPVDFSQDVFPALLKRRAPIYGYVASGYWCDIGHIGAYRQAHEQVLQGLVDIELPGRRLANDVRIGRDVLIDPTAEVRGPVVIGDGCRIGPGARILGYTVLGANTLVEEQATIQRSIVWSNGYIGRGAHVSGAILAQQVTVDRGCMVGEGAVIGDRSVLRQGAQVAANVKLWPNKVVEAGARVTMSLIWGSSWQESLFKERGVSGLTNVEITPEFAVRLGAAFGTHLGKGATITTSRDDHPASRMILRSLIVGFLTVGAHVRDLRSMPVTIARRAIPALGCAGGVHVRVDTRDPACTLIEFLDHRGINVGRPVERRIESLFFREEFRRTPADEVGTLDFPARVLESYVDAFYAFVDPARIVRRRLKLVVDYAYGRLSTVLPSLLARLGLEVVALHPYPDPARAPRSREERARLLEELGRAVAMLGADAGALIDDDGERLYLVDEQGQGIQDERLLALVTMVALRGRSGGLIGVPVSAPSVIDQIARQHGAQVLRTKHEARALMHLAAAHRDNMVVAGDTRGGFVFPEFHLTQDAVVALGRVLLALAEGHRLSELVAQVPAFYVQQQAIECPWEQKGRVMRLLAREAVSAREAEYIDGIKMFYERGWVLALPDASEPVFHLIAEGKSPTDATELIGRYANRIRELQKKGA</sequence>
<evidence type="ECO:0000259" key="7">
    <source>
        <dbReference type="Pfam" id="PF00483"/>
    </source>
</evidence>
<keyword evidence="3" id="KW-0963">Cytoplasm</keyword>
<evidence type="ECO:0000259" key="10">
    <source>
        <dbReference type="Pfam" id="PF02880"/>
    </source>
</evidence>
<dbReference type="InterPro" id="IPR056764">
    <property type="entry name" value="LbH_EIF2B3/5"/>
</dbReference>
<comment type="subcellular location">
    <subcellularLocation>
        <location evidence="1">Cytoplasm</location>
        <location evidence="1">Cytosol</location>
    </subcellularLocation>
</comment>
<dbReference type="InterPro" id="IPR005846">
    <property type="entry name" value="A-D-PHexomutase_a/b/a-III"/>
</dbReference>
<keyword evidence="4" id="KW-0396">Initiation factor</keyword>
<feature type="domain" description="Alpha-D-phosphohexomutase alpha/beta/alpha" evidence="9">
    <location>
        <begin position="528"/>
        <end position="628"/>
    </location>
</feature>
<evidence type="ECO:0000256" key="3">
    <source>
        <dbReference type="ARBA" id="ARBA00022490"/>
    </source>
</evidence>
<dbReference type="CDD" id="cd05805">
    <property type="entry name" value="MPG1_transferase"/>
    <property type="match status" value="1"/>
</dbReference>
<dbReference type="Gene3D" id="3.40.120.10">
    <property type="entry name" value="Alpha-D-Glucose-1,6-Bisphosphate, subunit A, domain 3"/>
    <property type="match status" value="3"/>
</dbReference>
<dbReference type="SUPFAM" id="SSF53738">
    <property type="entry name" value="Phosphoglucomutase, first 3 domains"/>
    <property type="match status" value="2"/>
</dbReference>
<dbReference type="Gene3D" id="3.30.310.50">
    <property type="entry name" value="Alpha-D-phosphohexomutase, C-terminal domain"/>
    <property type="match status" value="1"/>
</dbReference>
<dbReference type="SUPFAM" id="SSF53448">
    <property type="entry name" value="Nucleotide-diphospho-sugar transferases"/>
    <property type="match status" value="1"/>
</dbReference>
<evidence type="ECO:0000259" key="11">
    <source>
        <dbReference type="Pfam" id="PF25084"/>
    </source>
</evidence>
<dbReference type="Pfam" id="PF02880">
    <property type="entry name" value="PGM_PMM_III"/>
    <property type="match status" value="1"/>
</dbReference>
<dbReference type="InterPro" id="IPR016055">
    <property type="entry name" value="A-D-PHexomutase_a/b/a-I/II/III"/>
</dbReference>
<dbReference type="Pfam" id="PF02878">
    <property type="entry name" value="PGM_PMM_I"/>
    <property type="match status" value="1"/>
</dbReference>
<feature type="domain" description="EIF2B subunit epsilon/gamma LbH" evidence="11">
    <location>
        <begin position="249"/>
        <end position="346"/>
    </location>
</feature>
<dbReference type="InterPro" id="IPR005845">
    <property type="entry name" value="A-D-PHexomutase_a/b/a-II"/>
</dbReference>
<organism evidence="12 13">
    <name type="scientific">Geochorda subterranea</name>
    <dbReference type="NCBI Taxonomy" id="3109564"/>
    <lineage>
        <taxon>Bacteria</taxon>
        <taxon>Bacillati</taxon>
        <taxon>Bacillota</taxon>
        <taxon>Limnochordia</taxon>
        <taxon>Limnochordales</taxon>
        <taxon>Geochordaceae</taxon>
        <taxon>Geochorda</taxon>
    </lineage>
</organism>
<dbReference type="SUPFAM" id="SSF51161">
    <property type="entry name" value="Trimeric LpxA-like enzymes"/>
    <property type="match status" value="1"/>
</dbReference>
<protein>
    <submittedName>
        <fullName evidence="12">Mannose-1-phosphate guanyltransferase</fullName>
    </submittedName>
</protein>
<evidence type="ECO:0000256" key="1">
    <source>
        <dbReference type="ARBA" id="ARBA00004514"/>
    </source>
</evidence>
<gene>
    <name evidence="12" type="ORF">VLY81_04270</name>
</gene>
<dbReference type="InterPro" id="IPR005835">
    <property type="entry name" value="NTP_transferase_dom"/>
</dbReference>
<dbReference type="InterPro" id="IPR011004">
    <property type="entry name" value="Trimer_LpxA-like_sf"/>
</dbReference>
<dbReference type="EMBL" id="CP141614">
    <property type="protein sequence ID" value="WRP15387.1"/>
    <property type="molecule type" value="Genomic_DNA"/>
</dbReference>
<dbReference type="InterPro" id="IPR050486">
    <property type="entry name" value="Mannose-1P_guanyltransferase"/>
</dbReference>
<keyword evidence="13" id="KW-1185">Reference proteome</keyword>
<feature type="domain" description="Alpha-D-phosphohexomutase alpha/beta/alpha" evidence="10">
    <location>
        <begin position="637"/>
        <end position="741"/>
    </location>
</feature>
<evidence type="ECO:0000256" key="2">
    <source>
        <dbReference type="ARBA" id="ARBA00010231"/>
    </source>
</evidence>
<evidence type="ECO:0000313" key="13">
    <source>
        <dbReference type="Proteomes" id="UP001333102"/>
    </source>
</evidence>
<name>A0ABZ1BRE8_9FIRM</name>
<dbReference type="Pfam" id="PF00483">
    <property type="entry name" value="NTP_transferase"/>
    <property type="match status" value="1"/>
</dbReference>
<dbReference type="Proteomes" id="UP001333102">
    <property type="component" value="Chromosome"/>
</dbReference>
<feature type="domain" description="Nucleotidyl transferase" evidence="7">
    <location>
        <begin position="1"/>
        <end position="229"/>
    </location>
</feature>
<evidence type="ECO:0000259" key="9">
    <source>
        <dbReference type="Pfam" id="PF02879"/>
    </source>
</evidence>
<feature type="domain" description="Alpha-D-phosphohexomutase alpha/beta/alpha" evidence="8">
    <location>
        <begin position="379"/>
        <end position="509"/>
    </location>
</feature>
<dbReference type="Gene3D" id="3.90.550.10">
    <property type="entry name" value="Spore Coat Polysaccharide Biosynthesis Protein SpsA, Chain A"/>
    <property type="match status" value="1"/>
</dbReference>
<dbReference type="RefSeq" id="WP_324669790.1">
    <property type="nucleotide sequence ID" value="NZ_CP141614.1"/>
</dbReference>
<dbReference type="InterPro" id="IPR036900">
    <property type="entry name" value="A-D-PHexomutase_C_sf"/>
</dbReference>
<dbReference type="Pfam" id="PF25084">
    <property type="entry name" value="LbH_EIF2B"/>
    <property type="match status" value="1"/>
</dbReference>
<keyword evidence="6" id="KW-0648">Protein biosynthesis</keyword>
<evidence type="ECO:0000259" key="8">
    <source>
        <dbReference type="Pfam" id="PF02878"/>
    </source>
</evidence>
<keyword evidence="5" id="KW-0597">Phosphoprotein</keyword>